<organism evidence="1 2">
    <name type="scientific">Sphaerisporangium rufum</name>
    <dbReference type="NCBI Taxonomy" id="1381558"/>
    <lineage>
        <taxon>Bacteria</taxon>
        <taxon>Bacillati</taxon>
        <taxon>Actinomycetota</taxon>
        <taxon>Actinomycetes</taxon>
        <taxon>Streptosporangiales</taxon>
        <taxon>Streptosporangiaceae</taxon>
        <taxon>Sphaerisporangium</taxon>
    </lineage>
</organism>
<evidence type="ECO:0000313" key="2">
    <source>
        <dbReference type="Proteomes" id="UP000655287"/>
    </source>
</evidence>
<comment type="caution">
    <text evidence="1">The sequence shown here is derived from an EMBL/GenBank/DDBJ whole genome shotgun (WGS) entry which is preliminary data.</text>
</comment>
<proteinExistence type="predicted"/>
<keyword evidence="2" id="KW-1185">Reference proteome</keyword>
<gene>
    <name evidence="1" type="ORF">Sru01_26910</name>
</gene>
<protein>
    <submittedName>
        <fullName evidence="1">Uncharacterized protein</fullName>
    </submittedName>
</protein>
<reference evidence="1" key="1">
    <citation type="submission" date="2021-01" db="EMBL/GenBank/DDBJ databases">
        <title>Whole genome shotgun sequence of Sphaerisporangium rufum NBRC 109079.</title>
        <authorList>
            <person name="Komaki H."/>
            <person name="Tamura T."/>
        </authorList>
    </citation>
    <scope>NUCLEOTIDE SEQUENCE</scope>
    <source>
        <strain evidence="1">NBRC 109079</strain>
    </source>
</reference>
<evidence type="ECO:0000313" key="1">
    <source>
        <dbReference type="EMBL" id="GII77709.1"/>
    </source>
</evidence>
<name>A0A919R0V4_9ACTN</name>
<sequence length="90" mass="9994">MTIALEEAAAWAGIARFTAPAVTREEIPRYRPARRQVFNVVTFLVGRRKRPPARALAGAVGRWERCVLPVWSATRNAIGECADSQSPMQD</sequence>
<accession>A0A919R0V4</accession>
<dbReference type="EMBL" id="BOOU01000040">
    <property type="protein sequence ID" value="GII77709.1"/>
    <property type="molecule type" value="Genomic_DNA"/>
</dbReference>
<dbReference type="Proteomes" id="UP000655287">
    <property type="component" value="Unassembled WGS sequence"/>
</dbReference>
<dbReference type="AlphaFoldDB" id="A0A919R0V4"/>